<dbReference type="InterPro" id="IPR036049">
    <property type="entry name" value="Ribosomal_uL29_sf"/>
</dbReference>
<accession>A0A832XJE5</accession>
<dbReference type="SUPFAM" id="SSF46561">
    <property type="entry name" value="Ribosomal protein L29 (L29p)"/>
    <property type="match status" value="1"/>
</dbReference>
<dbReference type="Proteomes" id="UP000646946">
    <property type="component" value="Unassembled WGS sequence"/>
</dbReference>
<keyword evidence="3 4" id="KW-0687">Ribonucleoprotein</keyword>
<proteinExistence type="inferred from homology"/>
<dbReference type="GO" id="GO:0005840">
    <property type="term" value="C:ribosome"/>
    <property type="evidence" value="ECO:0007669"/>
    <property type="project" value="UniProtKB-KW"/>
</dbReference>
<comment type="similarity">
    <text evidence="1 4">Belongs to the universal ribosomal protein uL29 family.</text>
</comment>
<protein>
    <recommendedName>
        <fullName evidence="4">Large ribosomal subunit protein uL29</fullName>
    </recommendedName>
</protein>
<evidence type="ECO:0000313" key="5">
    <source>
        <dbReference type="EMBL" id="HIK00487.1"/>
    </source>
</evidence>
<keyword evidence="6" id="KW-1185">Reference proteome</keyword>
<dbReference type="Gene3D" id="1.10.287.310">
    <property type="match status" value="1"/>
</dbReference>
<evidence type="ECO:0000256" key="4">
    <source>
        <dbReference type="HAMAP-Rule" id="MF_00374"/>
    </source>
</evidence>
<reference evidence="5 6" key="1">
    <citation type="journal article" name="Nat. Commun.">
        <title>Undinarchaeota illuminate DPANN phylogeny and the impact of gene transfer on archaeal evolution.</title>
        <authorList>
            <person name="Dombrowski N."/>
            <person name="Williams T.A."/>
            <person name="Sun J."/>
            <person name="Woodcroft B.J."/>
            <person name="Lee J.H."/>
            <person name="Minh B.Q."/>
            <person name="Rinke C."/>
            <person name="Spang A."/>
        </authorList>
    </citation>
    <scope>NUCLEOTIDE SEQUENCE [LARGE SCALE GENOMIC DNA]</scope>
    <source>
        <strain evidence="5">MAG_bin1129</strain>
    </source>
</reference>
<dbReference type="GO" id="GO:1990904">
    <property type="term" value="C:ribonucleoprotein complex"/>
    <property type="evidence" value="ECO:0007669"/>
    <property type="project" value="UniProtKB-KW"/>
</dbReference>
<evidence type="ECO:0000256" key="3">
    <source>
        <dbReference type="ARBA" id="ARBA00023274"/>
    </source>
</evidence>
<evidence type="ECO:0000256" key="2">
    <source>
        <dbReference type="ARBA" id="ARBA00022980"/>
    </source>
</evidence>
<organism evidence="5 6">
    <name type="scientific">Candidatus Naiadarchaeum limnaeum</name>
    <dbReference type="NCBI Taxonomy" id="2756139"/>
    <lineage>
        <taxon>Archaea</taxon>
        <taxon>Candidatus Undinarchaeota</taxon>
        <taxon>Candidatus Undinarchaeia</taxon>
        <taxon>Candidatus Naiadarchaeales</taxon>
        <taxon>Candidatus Naiadarchaeaceae</taxon>
        <taxon>Candidatus Naiadarchaeum</taxon>
    </lineage>
</organism>
<dbReference type="GO" id="GO:0003735">
    <property type="term" value="F:structural constituent of ribosome"/>
    <property type="evidence" value="ECO:0007669"/>
    <property type="project" value="InterPro"/>
</dbReference>
<evidence type="ECO:0000313" key="6">
    <source>
        <dbReference type="Proteomes" id="UP000646946"/>
    </source>
</evidence>
<dbReference type="HAMAP" id="MF_00374">
    <property type="entry name" value="Ribosomal_uL29"/>
    <property type="match status" value="1"/>
</dbReference>
<comment type="caution">
    <text evidence="5">The sequence shown here is derived from an EMBL/GenBank/DDBJ whole genome shotgun (WGS) entry which is preliminary data.</text>
</comment>
<dbReference type="Pfam" id="PF00831">
    <property type="entry name" value="Ribosomal_L29"/>
    <property type="match status" value="1"/>
</dbReference>
<dbReference type="GO" id="GO:0006412">
    <property type="term" value="P:translation"/>
    <property type="evidence" value="ECO:0007669"/>
    <property type="project" value="UniProtKB-UniRule"/>
</dbReference>
<evidence type="ECO:0000256" key="1">
    <source>
        <dbReference type="ARBA" id="ARBA00009254"/>
    </source>
</evidence>
<sequence>MAIIRKKELKAMPQSELGAKLKELRQELLSTRAKTASTKVADNPGKYKQIKKTIARIKTIASQRRYKIE</sequence>
<dbReference type="InterPro" id="IPR001854">
    <property type="entry name" value="Ribosomal_uL29"/>
</dbReference>
<keyword evidence="2 4" id="KW-0689">Ribosomal protein</keyword>
<dbReference type="AlphaFoldDB" id="A0A832XJE5"/>
<name>A0A832XJE5_9ARCH</name>
<dbReference type="CDD" id="cd00427">
    <property type="entry name" value="Ribosomal_L29_HIP"/>
    <property type="match status" value="1"/>
</dbReference>
<gene>
    <name evidence="5" type="primary">rpmC</name>
    <name evidence="4" type="synonym">rpl29</name>
    <name evidence="5" type="ORF">H1016_03035</name>
</gene>
<dbReference type="EMBL" id="DVAB01000024">
    <property type="protein sequence ID" value="HIK00487.1"/>
    <property type="molecule type" value="Genomic_DNA"/>
</dbReference>
<dbReference type="NCBIfam" id="TIGR00012">
    <property type="entry name" value="L29"/>
    <property type="match status" value="1"/>
</dbReference>